<dbReference type="PRINTS" id="PR00999">
    <property type="entry name" value="FUNGALYSIN"/>
</dbReference>
<feature type="binding site" evidence="11">
    <location>
        <position position="480"/>
    </location>
    <ligand>
        <name>Zn(2+)</name>
        <dbReference type="ChEBI" id="CHEBI:29105"/>
        <note>catalytic</note>
    </ligand>
</feature>
<evidence type="ECO:0000256" key="12">
    <source>
        <dbReference type="RuleBase" id="RU364017"/>
    </source>
</evidence>
<dbReference type="GO" id="GO:0005615">
    <property type="term" value="C:extracellular space"/>
    <property type="evidence" value="ECO:0007669"/>
    <property type="project" value="InterPro"/>
</dbReference>
<dbReference type="Pfam" id="PF02128">
    <property type="entry name" value="Peptidase_M36"/>
    <property type="match status" value="1"/>
</dbReference>
<evidence type="ECO:0000256" key="6">
    <source>
        <dbReference type="ARBA" id="ARBA00022801"/>
    </source>
</evidence>
<dbReference type="GO" id="GO:0006508">
    <property type="term" value="P:proteolysis"/>
    <property type="evidence" value="ECO:0007669"/>
    <property type="project" value="UniProtKB-KW"/>
</dbReference>
<dbReference type="GO" id="GO:0004222">
    <property type="term" value="F:metalloendopeptidase activity"/>
    <property type="evidence" value="ECO:0007669"/>
    <property type="project" value="InterPro"/>
</dbReference>
<feature type="active site" evidence="10">
    <location>
        <position position="451"/>
    </location>
</feature>
<dbReference type="PANTHER" id="PTHR33478">
    <property type="entry name" value="EXTRACELLULAR METALLOPROTEINASE MEP"/>
    <property type="match status" value="1"/>
</dbReference>
<keyword evidence="4 12" id="KW-0645">Protease</keyword>
<evidence type="ECO:0000313" key="13">
    <source>
        <dbReference type="EMBL" id="KAJ1954068.1"/>
    </source>
</evidence>
<evidence type="ECO:0000256" key="3">
    <source>
        <dbReference type="ARBA" id="ARBA00022525"/>
    </source>
</evidence>
<dbReference type="Gene3D" id="3.10.170.10">
    <property type="match status" value="1"/>
</dbReference>
<dbReference type="EMBL" id="JANBPY010002683">
    <property type="protein sequence ID" value="KAJ1954068.1"/>
    <property type="molecule type" value="Genomic_DNA"/>
</dbReference>
<organism evidence="13 14">
    <name type="scientific">Dispira parvispora</name>
    <dbReference type="NCBI Taxonomy" id="1520584"/>
    <lineage>
        <taxon>Eukaryota</taxon>
        <taxon>Fungi</taxon>
        <taxon>Fungi incertae sedis</taxon>
        <taxon>Zoopagomycota</taxon>
        <taxon>Kickxellomycotina</taxon>
        <taxon>Dimargaritomycetes</taxon>
        <taxon>Dimargaritales</taxon>
        <taxon>Dimargaritaceae</taxon>
        <taxon>Dispira</taxon>
    </lineage>
</organism>
<dbReference type="InterPro" id="IPR001842">
    <property type="entry name" value="Peptidase_M36"/>
</dbReference>
<dbReference type="OrthoDB" id="3227768at2759"/>
<evidence type="ECO:0000313" key="14">
    <source>
        <dbReference type="Proteomes" id="UP001150925"/>
    </source>
</evidence>
<evidence type="ECO:0000256" key="7">
    <source>
        <dbReference type="ARBA" id="ARBA00022833"/>
    </source>
</evidence>
<reference evidence="13" key="1">
    <citation type="submission" date="2022-07" db="EMBL/GenBank/DDBJ databases">
        <title>Phylogenomic reconstructions and comparative analyses of Kickxellomycotina fungi.</title>
        <authorList>
            <person name="Reynolds N.K."/>
            <person name="Stajich J.E."/>
            <person name="Barry K."/>
            <person name="Grigoriev I.V."/>
            <person name="Crous P."/>
            <person name="Smith M.E."/>
        </authorList>
    </citation>
    <scope>NUCLEOTIDE SEQUENCE</scope>
    <source>
        <strain evidence="13">RSA 1196</strain>
    </source>
</reference>
<evidence type="ECO:0000256" key="1">
    <source>
        <dbReference type="ARBA" id="ARBA00004613"/>
    </source>
</evidence>
<accession>A0A9W8ALG3</accession>
<dbReference type="Gene3D" id="1.10.390.10">
    <property type="entry name" value="Neutral Protease Domain 2"/>
    <property type="match status" value="1"/>
</dbReference>
<comment type="similarity">
    <text evidence="2 12">Belongs to the peptidase M36 family.</text>
</comment>
<comment type="caution">
    <text evidence="13">The sequence shown here is derived from an EMBL/GenBank/DDBJ whole genome shotgun (WGS) entry which is preliminary data.</text>
</comment>
<keyword evidence="9 12" id="KW-0865">Zymogen</keyword>
<keyword evidence="6 12" id="KW-0378">Hydrolase</keyword>
<keyword evidence="3 12" id="KW-0964">Secreted</keyword>
<evidence type="ECO:0000256" key="10">
    <source>
        <dbReference type="PIRSR" id="PIRSR601842-1"/>
    </source>
</evidence>
<keyword evidence="5 11" id="KW-0479">Metal-binding</keyword>
<protein>
    <recommendedName>
        <fullName evidence="12">Extracellular metalloproteinase</fullName>
        <ecNumber evidence="12">3.4.24.-</ecNumber>
    </recommendedName>
    <alternativeName>
        <fullName evidence="12">Fungalysin</fullName>
    </alternativeName>
</protein>
<comment type="cofactor">
    <cofactor evidence="11">
        <name>Zn(2+)</name>
        <dbReference type="ChEBI" id="CHEBI:29105"/>
    </cofactor>
    <text evidence="11">Binds 1 zinc ion per subunit.</text>
</comment>
<sequence>MIIATYDTSRRTGSPFLSQVTTPTMVRPTWLVIICTLIVSLSLLGQGHIAPFGNDYALASFQNIGVPVTNIYVDDAITAAKVYVEHTWGLSACDYQLQHYYRTPELELTSFYFVILHQGHTVANRFISLHVHDNHTIVAASITPVGQPLYPAPQAPVKTKCSPKRALRTVLAHFRNQGLDTMAQHTLPNQWVVIRNPEQPGVYEISPVSLASDGKVRAEEQYISDPQGHLHRVWALNFRRDPQWLTVYIDQTRMEVRAILDWMSAACYRVFPWPVGDPGSEKRSLECNPWANTLPNRPWHRINDTTFYDTQGNNVRSETIFQEANHHNRTVFRPMDGTALVFDFPFDPKQEPFTYVNASITNLFYHCNKMHDLFYIYGFNEEAGNFQMYNFGKGGREGDALIAYSQLHTEVNNAYFRTPPDGYSPTMWMFLWTYTTPARDGSLDGSAITHEYTHGLTARLTGGPLNTYCLILGESAGLGEGWSDWVAIILQVKPYHTRQVSFPMAPYLADKVDGLRKHRYSVQFDVNPTTYGWLNRRDYQEPHNMGEIWANVLYEVFWNLVDKHGFQHDWFSGNTTYGNILALQLVIDGLKLQPCFPDFLAARDAIILADQLRTSGVNRCIIWRAFSKRGLGTSANLTAGTHHEDFSFPADCSAK</sequence>
<dbReference type="Proteomes" id="UP001150925">
    <property type="component" value="Unassembled WGS sequence"/>
</dbReference>
<dbReference type="AlphaFoldDB" id="A0A9W8ALG3"/>
<name>A0A9W8ALG3_9FUNG</name>
<evidence type="ECO:0000256" key="2">
    <source>
        <dbReference type="ARBA" id="ARBA00006006"/>
    </source>
</evidence>
<evidence type="ECO:0000256" key="11">
    <source>
        <dbReference type="PIRSR" id="PIRSR601842-2"/>
    </source>
</evidence>
<dbReference type="InterPro" id="IPR027268">
    <property type="entry name" value="Peptidase_M4/M1_CTD_sf"/>
</dbReference>
<proteinExistence type="inferred from homology"/>
<dbReference type="GO" id="GO:0008270">
    <property type="term" value="F:zinc ion binding"/>
    <property type="evidence" value="ECO:0007669"/>
    <property type="project" value="InterPro"/>
</dbReference>
<dbReference type="PANTHER" id="PTHR33478:SF1">
    <property type="entry name" value="EXTRACELLULAR METALLOPROTEINASE MEP"/>
    <property type="match status" value="1"/>
</dbReference>
<keyword evidence="14" id="KW-1185">Reference proteome</keyword>
<gene>
    <name evidence="13" type="ORF">IWQ62_005849</name>
</gene>
<feature type="binding site" evidence="11">
    <location>
        <position position="450"/>
    </location>
    <ligand>
        <name>Zn(2+)</name>
        <dbReference type="ChEBI" id="CHEBI:29105"/>
        <note>catalytic</note>
    </ligand>
</feature>
<dbReference type="InterPro" id="IPR050371">
    <property type="entry name" value="Fungal_virulence_M36"/>
</dbReference>
<feature type="binding site" evidence="11">
    <location>
        <position position="454"/>
    </location>
    <ligand>
        <name>Zn(2+)</name>
        <dbReference type="ChEBI" id="CHEBI:29105"/>
        <note>catalytic</note>
    </ligand>
</feature>
<dbReference type="CDD" id="cd09596">
    <property type="entry name" value="M36"/>
    <property type="match status" value="1"/>
</dbReference>
<evidence type="ECO:0000256" key="4">
    <source>
        <dbReference type="ARBA" id="ARBA00022670"/>
    </source>
</evidence>
<keyword evidence="7 11" id="KW-0862">Zinc</keyword>
<evidence type="ECO:0000256" key="8">
    <source>
        <dbReference type="ARBA" id="ARBA00023049"/>
    </source>
</evidence>
<dbReference type="EC" id="3.4.24.-" evidence="12"/>
<evidence type="ECO:0000256" key="5">
    <source>
        <dbReference type="ARBA" id="ARBA00022723"/>
    </source>
</evidence>
<keyword evidence="8 12" id="KW-0482">Metalloprotease</keyword>
<evidence type="ECO:0000256" key="9">
    <source>
        <dbReference type="ARBA" id="ARBA00023145"/>
    </source>
</evidence>
<comment type="subcellular location">
    <subcellularLocation>
        <location evidence="1 12">Secreted</location>
    </subcellularLocation>
</comment>
<dbReference type="SUPFAM" id="SSF55486">
    <property type="entry name" value="Metalloproteases ('zincins'), catalytic domain"/>
    <property type="match status" value="1"/>
</dbReference>